<proteinExistence type="predicted"/>
<evidence type="ECO:0000256" key="3">
    <source>
        <dbReference type="ARBA" id="ARBA00051243"/>
    </source>
</evidence>
<dbReference type="Pfam" id="PF07714">
    <property type="entry name" value="PK_Tyr_Ser-Thr"/>
    <property type="match status" value="1"/>
</dbReference>
<keyword evidence="4" id="KW-0547">Nucleotide-binding</keyword>
<evidence type="ECO:0000256" key="4">
    <source>
        <dbReference type="PROSITE-ProRule" id="PRU10141"/>
    </source>
</evidence>
<reference evidence="8 9" key="1">
    <citation type="submission" date="2021-04" db="EMBL/GenBank/DDBJ databases">
        <authorList>
            <person name="Bliznina A."/>
        </authorList>
    </citation>
    <scope>NUCLEOTIDE SEQUENCE [LARGE SCALE GENOMIC DNA]</scope>
</reference>
<sequence length="653" mass="74883">MEKKWVYLLIAIGVYYISIYFIFYIAVLTRKNYTTIKLEDKGQNDESSKTEEYSGKWIDKTMYRISDEVSAKLIIVSQPSESDDSGPWASIEDGCQDYQYQHNEPTIHPDDDEPIIFLVNAGDCNYEDKIEMAKQYMNDDTGNPAGLLIIDVVSESIIDKSLSDNSPTKNFPVVEVQYSTLKRMWTDFEFGNTTKTITVTIGTEKEEAEETIIMMTFLPTIVLLLIHLVWLTCFPRGSQSRHLKAEVSDEVKADLKKIYISKKMLKVDSREIGAGYFGNVYKGHLRYQNSISSNKTSFVPVAVKRFKKEKCCAGFPKNFCPNTTDYFKEASFVLRAKSKYVVEIYGIAIEDGNHPVIVMPLYSKNRSISEYVSKSSNVIRFTHALKILFQCASGFDFLAQNKILHRDISAKNILLDDNLVPKISDFGLSSYTTEEYGSCYYTMKNNDKPHPLRNFAPEVFNFEFSTYSDIFSFGYVIWEVFNRGGHPLDGVTGLNTWDLIKSYKQNMDIRHELPYILNQHQHVEVFSDVANLLRLTWSHERSERKSFTHYYEGFKAAYNYVGRRKDTVLDINIQKPSILRASSELSLPQHYYLNNSAADLNNDYRSWLVETGSIRYLRPLSPTSPIRGPLSSTSSSVSNARYGTPMDNYSNIL</sequence>
<dbReference type="PROSITE" id="PS00107">
    <property type="entry name" value="PROTEIN_KINASE_ATP"/>
    <property type="match status" value="1"/>
</dbReference>
<feature type="binding site" evidence="4">
    <location>
        <position position="304"/>
    </location>
    <ligand>
        <name>ATP</name>
        <dbReference type="ChEBI" id="CHEBI:30616"/>
    </ligand>
</feature>
<accession>A0ABN7SUV1</accession>
<feature type="domain" description="Protein kinase" evidence="7">
    <location>
        <begin position="266"/>
        <end position="561"/>
    </location>
</feature>
<dbReference type="InterPro" id="IPR011009">
    <property type="entry name" value="Kinase-like_dom_sf"/>
</dbReference>
<dbReference type="InterPro" id="IPR017441">
    <property type="entry name" value="Protein_kinase_ATP_BS"/>
</dbReference>
<evidence type="ECO:0000256" key="2">
    <source>
        <dbReference type="ARBA" id="ARBA00022840"/>
    </source>
</evidence>
<evidence type="ECO:0000256" key="1">
    <source>
        <dbReference type="ARBA" id="ARBA00004479"/>
    </source>
</evidence>
<feature type="region of interest" description="Disordered" evidence="5">
    <location>
        <begin position="627"/>
        <end position="653"/>
    </location>
</feature>
<dbReference type="InterPro" id="IPR001245">
    <property type="entry name" value="Ser-Thr/Tyr_kinase_cat_dom"/>
</dbReference>
<keyword evidence="6" id="KW-0472">Membrane</keyword>
<dbReference type="Gene3D" id="1.10.510.10">
    <property type="entry name" value="Transferase(Phosphotransferase) domain 1"/>
    <property type="match status" value="1"/>
</dbReference>
<dbReference type="PANTHER" id="PTHR24416:SF611">
    <property type="entry name" value="TYROSINE-PROTEIN KINASE TRANSMEMBRANE RECEPTOR ROR"/>
    <property type="match status" value="1"/>
</dbReference>
<protein>
    <submittedName>
        <fullName evidence="8">Oidioi.mRNA.OKI2018_I69.chr1.g3102.t1.cds</fullName>
    </submittedName>
</protein>
<dbReference type="InterPro" id="IPR000719">
    <property type="entry name" value="Prot_kinase_dom"/>
</dbReference>
<dbReference type="EMBL" id="OU015566">
    <property type="protein sequence ID" value="CAG5107007.1"/>
    <property type="molecule type" value="Genomic_DNA"/>
</dbReference>
<feature type="transmembrane region" description="Helical" evidence="6">
    <location>
        <begin position="212"/>
        <end position="231"/>
    </location>
</feature>
<keyword evidence="2 4" id="KW-0067">ATP-binding</keyword>
<dbReference type="InterPro" id="IPR050122">
    <property type="entry name" value="RTK"/>
</dbReference>
<comment type="catalytic activity">
    <reaction evidence="3">
        <text>L-tyrosyl-[protein] + ATP = O-phospho-L-tyrosyl-[protein] + ADP + H(+)</text>
        <dbReference type="Rhea" id="RHEA:10596"/>
        <dbReference type="Rhea" id="RHEA-COMP:10136"/>
        <dbReference type="Rhea" id="RHEA-COMP:20101"/>
        <dbReference type="ChEBI" id="CHEBI:15378"/>
        <dbReference type="ChEBI" id="CHEBI:30616"/>
        <dbReference type="ChEBI" id="CHEBI:46858"/>
        <dbReference type="ChEBI" id="CHEBI:61978"/>
        <dbReference type="ChEBI" id="CHEBI:456216"/>
        <dbReference type="EC" id="2.7.10.1"/>
    </reaction>
</comment>
<dbReference type="PROSITE" id="PS50011">
    <property type="entry name" value="PROTEIN_KINASE_DOM"/>
    <property type="match status" value="1"/>
</dbReference>
<organism evidence="8 9">
    <name type="scientific">Oikopleura dioica</name>
    <name type="common">Tunicate</name>
    <dbReference type="NCBI Taxonomy" id="34765"/>
    <lineage>
        <taxon>Eukaryota</taxon>
        <taxon>Metazoa</taxon>
        <taxon>Chordata</taxon>
        <taxon>Tunicata</taxon>
        <taxon>Appendicularia</taxon>
        <taxon>Copelata</taxon>
        <taxon>Oikopleuridae</taxon>
        <taxon>Oikopleura</taxon>
    </lineage>
</organism>
<dbReference type="Proteomes" id="UP001158576">
    <property type="component" value="Chromosome 1"/>
</dbReference>
<feature type="compositionally biased region" description="Polar residues" evidence="5">
    <location>
        <begin position="630"/>
        <end position="653"/>
    </location>
</feature>
<dbReference type="InterPro" id="IPR008266">
    <property type="entry name" value="Tyr_kinase_AS"/>
</dbReference>
<evidence type="ECO:0000256" key="6">
    <source>
        <dbReference type="SAM" id="Phobius"/>
    </source>
</evidence>
<feature type="transmembrane region" description="Helical" evidence="6">
    <location>
        <begin position="6"/>
        <end position="27"/>
    </location>
</feature>
<dbReference type="Gene3D" id="3.30.200.20">
    <property type="entry name" value="Phosphorylase Kinase, domain 1"/>
    <property type="match status" value="1"/>
</dbReference>
<evidence type="ECO:0000313" key="9">
    <source>
        <dbReference type="Proteomes" id="UP001158576"/>
    </source>
</evidence>
<dbReference type="SUPFAM" id="SSF56112">
    <property type="entry name" value="Protein kinase-like (PK-like)"/>
    <property type="match status" value="1"/>
</dbReference>
<comment type="subcellular location">
    <subcellularLocation>
        <location evidence="1">Membrane</location>
        <topology evidence="1">Single-pass type I membrane protein</topology>
    </subcellularLocation>
</comment>
<name>A0ABN7SUV1_OIKDI</name>
<keyword evidence="6" id="KW-0812">Transmembrane</keyword>
<dbReference type="PANTHER" id="PTHR24416">
    <property type="entry name" value="TYROSINE-PROTEIN KINASE RECEPTOR"/>
    <property type="match status" value="1"/>
</dbReference>
<gene>
    <name evidence="8" type="ORF">OKIOD_LOCUS11867</name>
</gene>
<evidence type="ECO:0000256" key="5">
    <source>
        <dbReference type="SAM" id="MobiDB-lite"/>
    </source>
</evidence>
<keyword evidence="9" id="KW-1185">Reference proteome</keyword>
<evidence type="ECO:0000259" key="7">
    <source>
        <dbReference type="PROSITE" id="PS50011"/>
    </source>
</evidence>
<dbReference type="PROSITE" id="PS00109">
    <property type="entry name" value="PROTEIN_KINASE_TYR"/>
    <property type="match status" value="1"/>
</dbReference>
<evidence type="ECO:0000313" key="8">
    <source>
        <dbReference type="EMBL" id="CAG5107007.1"/>
    </source>
</evidence>
<dbReference type="PRINTS" id="PR00109">
    <property type="entry name" value="TYRKINASE"/>
</dbReference>
<keyword evidence="6" id="KW-1133">Transmembrane helix</keyword>